<dbReference type="PANTHER" id="PTHR48070">
    <property type="entry name" value="ESTERASE OVCA2"/>
    <property type="match status" value="1"/>
</dbReference>
<dbReference type="GO" id="GO:0005634">
    <property type="term" value="C:nucleus"/>
    <property type="evidence" value="ECO:0007669"/>
    <property type="project" value="TreeGrafter"/>
</dbReference>
<dbReference type="InterPro" id="IPR050593">
    <property type="entry name" value="LovG"/>
</dbReference>
<dbReference type="PANTHER" id="PTHR48070:SF6">
    <property type="entry name" value="ESTERASE OVCA2"/>
    <property type="match status" value="1"/>
</dbReference>
<organism evidence="3 4">
    <name type="scientific">Dissophora globulifera</name>
    <dbReference type="NCBI Taxonomy" id="979702"/>
    <lineage>
        <taxon>Eukaryota</taxon>
        <taxon>Fungi</taxon>
        <taxon>Fungi incertae sedis</taxon>
        <taxon>Mucoromycota</taxon>
        <taxon>Mortierellomycotina</taxon>
        <taxon>Mortierellomycetes</taxon>
        <taxon>Mortierellales</taxon>
        <taxon>Mortierellaceae</taxon>
        <taxon>Dissophora</taxon>
    </lineage>
</organism>
<evidence type="ECO:0000256" key="1">
    <source>
        <dbReference type="ARBA" id="ARBA00022801"/>
    </source>
</evidence>
<dbReference type="SUPFAM" id="SSF53474">
    <property type="entry name" value="alpha/beta-Hydrolases"/>
    <property type="match status" value="1"/>
</dbReference>
<dbReference type="Gene3D" id="3.40.50.1820">
    <property type="entry name" value="alpha/beta hydrolase"/>
    <property type="match status" value="1"/>
</dbReference>
<comment type="caution">
    <text evidence="3">The sequence shown here is derived from an EMBL/GenBank/DDBJ whole genome shotgun (WGS) entry which is preliminary data.</text>
</comment>
<evidence type="ECO:0000313" key="3">
    <source>
        <dbReference type="EMBL" id="KAG0317761.1"/>
    </source>
</evidence>
<dbReference type="GO" id="GO:0005737">
    <property type="term" value="C:cytoplasm"/>
    <property type="evidence" value="ECO:0007669"/>
    <property type="project" value="TreeGrafter"/>
</dbReference>
<dbReference type="Pfam" id="PF03959">
    <property type="entry name" value="FSH1"/>
    <property type="match status" value="1"/>
</dbReference>
<proteinExistence type="predicted"/>
<protein>
    <submittedName>
        <fullName evidence="3">Ovarian cancer-associated protein 2</fullName>
    </submittedName>
</protein>
<keyword evidence="1" id="KW-0378">Hydrolase</keyword>
<gene>
    <name evidence="3" type="primary">OVCA2</name>
    <name evidence="3" type="ORF">BGZ99_006112</name>
</gene>
<accession>A0A9P6USW7</accession>
<sequence length="253" mass="28492">MTLRILCLHGYTQNAQVFTKKTAVFRKALKGVADLAPHVLPIPTLETPEEREADQLNNLEPESIPYGWWTSSPERPQYKGLDESLTGLRDVLEKQGPFDGVMGFSQGASMASLLQLLLERPHLSHVMTGCRHGPLKFAIVVSGFEPRDSALMAWYTNKYPLLEPRRSMDSNDMDVDDNEDKENVEPKYIHGVQGSSMHVIGRTDVIIEAERSEGLMNHYKFKTPVTLYHDGGHYLPSNAASRQAYKSFVESFI</sequence>
<dbReference type="OrthoDB" id="414698at2759"/>
<dbReference type="AlphaFoldDB" id="A0A9P6USW7"/>
<dbReference type="EMBL" id="JAAAIP010000407">
    <property type="protein sequence ID" value="KAG0317761.1"/>
    <property type="molecule type" value="Genomic_DNA"/>
</dbReference>
<dbReference type="InterPro" id="IPR005645">
    <property type="entry name" value="FSH-like_dom"/>
</dbReference>
<keyword evidence="4" id="KW-1185">Reference proteome</keyword>
<dbReference type="GO" id="GO:0016787">
    <property type="term" value="F:hydrolase activity"/>
    <property type="evidence" value="ECO:0007669"/>
    <property type="project" value="UniProtKB-KW"/>
</dbReference>
<reference evidence="3" key="1">
    <citation type="journal article" date="2020" name="Fungal Divers.">
        <title>Resolving the Mortierellaceae phylogeny through synthesis of multi-gene phylogenetics and phylogenomics.</title>
        <authorList>
            <person name="Vandepol N."/>
            <person name="Liber J."/>
            <person name="Desiro A."/>
            <person name="Na H."/>
            <person name="Kennedy M."/>
            <person name="Barry K."/>
            <person name="Grigoriev I.V."/>
            <person name="Miller A.N."/>
            <person name="O'Donnell K."/>
            <person name="Stajich J.E."/>
            <person name="Bonito G."/>
        </authorList>
    </citation>
    <scope>NUCLEOTIDE SEQUENCE</scope>
    <source>
        <strain evidence="3">REB-010B</strain>
    </source>
</reference>
<evidence type="ECO:0000259" key="2">
    <source>
        <dbReference type="Pfam" id="PF03959"/>
    </source>
</evidence>
<dbReference type="Proteomes" id="UP000738325">
    <property type="component" value="Unassembled WGS sequence"/>
</dbReference>
<name>A0A9P6USW7_9FUNG</name>
<feature type="domain" description="Serine hydrolase" evidence="2">
    <location>
        <begin position="2"/>
        <end position="244"/>
    </location>
</feature>
<dbReference type="InterPro" id="IPR029058">
    <property type="entry name" value="AB_hydrolase_fold"/>
</dbReference>
<evidence type="ECO:0000313" key="4">
    <source>
        <dbReference type="Proteomes" id="UP000738325"/>
    </source>
</evidence>